<sequence length="277" mass="30083">MSNGELELLTRANELFAGHPRPVSLEPGLDRYVELLERNANTDTGAGHDRYRAAVLAQRDLLLANARTDALATTALAAVVADHARARQQTDGVVSAARADSAVSPDTPLAHREAMRRRAARLRAQHAHVASARHRARAHRAGLRRLRYRTAGRRMTGLDRLRLPNTRAGMAVRAALSRLGRPYVWGATGPDRFDCSGLTQWAYHQAGVPLSRTTYTQIYEGIPVARSQIRPGDLVFPSTGHVQLAIGGNRVIEAPHAGATVQISPLGAQVAIRRPVP</sequence>
<dbReference type="Proteomes" id="UP000825008">
    <property type="component" value="Chromosome"/>
</dbReference>
<feature type="domain" description="NlpC/P60" evidence="5">
    <location>
        <begin position="165"/>
        <end position="277"/>
    </location>
</feature>
<dbReference type="SUPFAM" id="SSF54001">
    <property type="entry name" value="Cysteine proteinases"/>
    <property type="match status" value="1"/>
</dbReference>
<evidence type="ECO:0000256" key="2">
    <source>
        <dbReference type="ARBA" id="ARBA00022670"/>
    </source>
</evidence>
<dbReference type="Pfam" id="PF00877">
    <property type="entry name" value="NLPC_P60"/>
    <property type="match status" value="1"/>
</dbReference>
<dbReference type="Gene3D" id="3.90.1720.10">
    <property type="entry name" value="endopeptidase domain like (from Nostoc punctiforme)"/>
    <property type="match status" value="1"/>
</dbReference>
<reference evidence="6" key="1">
    <citation type="submission" date="2021-08" db="EMBL/GenBank/DDBJ databases">
        <title>Whole genome sequencing of non-tuberculosis mycobacteria type-strains.</title>
        <authorList>
            <person name="Igarashi Y."/>
            <person name="Osugi A."/>
            <person name="Mitarai S."/>
        </authorList>
    </citation>
    <scope>NUCLEOTIDE SEQUENCE</scope>
    <source>
        <strain evidence="6">JCM 30995</strain>
    </source>
</reference>
<comment type="similarity">
    <text evidence="1">Belongs to the peptidase C40 family.</text>
</comment>
<keyword evidence="2" id="KW-0645">Protease</keyword>
<dbReference type="AlphaFoldDB" id="A0A9X7ZEH8"/>
<dbReference type="InterPro" id="IPR051794">
    <property type="entry name" value="PG_Endopeptidase_C40"/>
</dbReference>
<evidence type="ECO:0000313" key="7">
    <source>
        <dbReference type="Proteomes" id="UP000825008"/>
    </source>
</evidence>
<dbReference type="RefSeq" id="WP_220695227.1">
    <property type="nucleotide sequence ID" value="NZ_CP080997.1"/>
</dbReference>
<dbReference type="GO" id="GO:0008234">
    <property type="term" value="F:cysteine-type peptidase activity"/>
    <property type="evidence" value="ECO:0007669"/>
    <property type="project" value="UniProtKB-KW"/>
</dbReference>
<proteinExistence type="inferred from homology"/>
<accession>A0A9X7ZEH8</accession>
<dbReference type="InterPro" id="IPR038765">
    <property type="entry name" value="Papain-like_cys_pep_sf"/>
</dbReference>
<evidence type="ECO:0000256" key="1">
    <source>
        <dbReference type="ARBA" id="ARBA00007074"/>
    </source>
</evidence>
<keyword evidence="3" id="KW-0378">Hydrolase</keyword>
<dbReference type="KEGG" id="mher:K3U94_00200"/>
<gene>
    <name evidence="6" type="ORF">K3U94_00200</name>
</gene>
<dbReference type="PANTHER" id="PTHR47359:SF3">
    <property type="entry name" value="NLP_P60 DOMAIN-CONTAINING PROTEIN-RELATED"/>
    <property type="match status" value="1"/>
</dbReference>
<evidence type="ECO:0000259" key="5">
    <source>
        <dbReference type="PROSITE" id="PS51935"/>
    </source>
</evidence>
<dbReference type="InterPro" id="IPR000064">
    <property type="entry name" value="NLP_P60_dom"/>
</dbReference>
<keyword evidence="4" id="KW-0788">Thiol protease</keyword>
<name>A0A9X7ZEH8_9MYCO</name>
<evidence type="ECO:0000256" key="4">
    <source>
        <dbReference type="ARBA" id="ARBA00022807"/>
    </source>
</evidence>
<dbReference type="PANTHER" id="PTHR47359">
    <property type="entry name" value="PEPTIDOGLYCAN DL-ENDOPEPTIDASE CWLO"/>
    <property type="match status" value="1"/>
</dbReference>
<evidence type="ECO:0000313" key="6">
    <source>
        <dbReference type="EMBL" id="QZA07836.1"/>
    </source>
</evidence>
<dbReference type="EMBL" id="CP080997">
    <property type="protein sequence ID" value="QZA07836.1"/>
    <property type="molecule type" value="Genomic_DNA"/>
</dbReference>
<evidence type="ECO:0000256" key="3">
    <source>
        <dbReference type="ARBA" id="ARBA00022801"/>
    </source>
</evidence>
<protein>
    <submittedName>
        <fullName evidence="6">C40 family peptidase</fullName>
    </submittedName>
</protein>
<dbReference type="PROSITE" id="PS51935">
    <property type="entry name" value="NLPC_P60"/>
    <property type="match status" value="1"/>
</dbReference>
<dbReference type="GO" id="GO:0006508">
    <property type="term" value="P:proteolysis"/>
    <property type="evidence" value="ECO:0007669"/>
    <property type="project" value="UniProtKB-KW"/>
</dbReference>
<organism evidence="6 7">
    <name type="scientific">Mycolicibacter heraklionensis</name>
    <dbReference type="NCBI Taxonomy" id="512402"/>
    <lineage>
        <taxon>Bacteria</taxon>
        <taxon>Bacillati</taxon>
        <taxon>Actinomycetota</taxon>
        <taxon>Actinomycetes</taxon>
        <taxon>Mycobacteriales</taxon>
        <taxon>Mycobacteriaceae</taxon>
        <taxon>Mycolicibacter</taxon>
    </lineage>
</organism>